<protein>
    <submittedName>
        <fullName evidence="1">Uncharacterized protein</fullName>
    </submittedName>
</protein>
<proteinExistence type="predicted"/>
<reference evidence="1 2" key="2">
    <citation type="journal article" date="2015" name="BMC Genomics">
        <title>Analysis of three genomes within the thermophilic bacterial species Caldanaerobacter subterraneus with a focus on carbon monoxide dehydrogenase evolution and hydrolase diversity.</title>
        <authorList>
            <person name="Sant'Anna F.H."/>
            <person name="Lebedinsky A.V."/>
            <person name="Sokolova T.G."/>
            <person name="Robb F.T."/>
            <person name="Gonzalez J.M."/>
        </authorList>
    </citation>
    <scope>NUCLEOTIDE SEQUENCE [LARGE SCALE GENOMIC DNA]</scope>
    <source>
        <strain evidence="1 2">DSM 12653</strain>
    </source>
</reference>
<dbReference type="EMBL" id="ABXP02000071">
    <property type="protein sequence ID" value="KKC29743.1"/>
    <property type="molecule type" value="Genomic_DNA"/>
</dbReference>
<comment type="caution">
    <text evidence="1">The sequence shown here is derived from an EMBL/GenBank/DDBJ whole genome shotgun (WGS) entry which is preliminary data.</text>
</comment>
<evidence type="ECO:0000313" key="2">
    <source>
        <dbReference type="Proteomes" id="UP000010146"/>
    </source>
</evidence>
<gene>
    <name evidence="1" type="ORF">CDSM653_01228</name>
</gene>
<name>A0A0F5PM98_9THEO</name>
<dbReference type="AlphaFoldDB" id="A0A0F5PM98"/>
<reference evidence="2" key="3">
    <citation type="submission" date="2015-02" db="EMBL/GenBank/DDBJ databases">
        <title>Genome analysis of three genomes within the thermophilic hydrogenogenic bacterial species Caldanaerobacter subterraneus.</title>
        <authorList>
            <person name="Sant'Anna F.H."/>
            <person name="Lebedinsky A."/>
            <person name="Sokolova T."/>
            <person name="Robb F.T."/>
            <person name="Gonzalez J.M."/>
        </authorList>
    </citation>
    <scope>NUCLEOTIDE SEQUENCE [LARGE SCALE GENOMIC DNA]</scope>
    <source>
        <strain evidence="2">DSM 12653</strain>
    </source>
</reference>
<reference evidence="1 2" key="1">
    <citation type="submission" date="2008-07" db="EMBL/GenBank/DDBJ databases">
        <authorList>
            <person name="Gonzalez J."/>
            <person name="Sokolova T."/>
            <person name="Ferriera S."/>
            <person name="Johnson J."/>
            <person name="Kravitz S."/>
            <person name="Beeson K."/>
            <person name="Sutton G."/>
            <person name="Rogers Y.-H."/>
            <person name="Friedman R."/>
            <person name="Frazier M."/>
            <person name="Venter J.C."/>
        </authorList>
    </citation>
    <scope>NUCLEOTIDE SEQUENCE [LARGE SCALE GENOMIC DNA]</scope>
    <source>
        <strain evidence="1 2">DSM 12653</strain>
    </source>
</reference>
<dbReference type="Proteomes" id="UP000010146">
    <property type="component" value="Unassembled WGS sequence"/>
</dbReference>
<organism evidence="1 2">
    <name type="scientific">Caldanaerobacter subterraneus subsp. pacificus DSM 12653</name>
    <dbReference type="NCBI Taxonomy" id="391606"/>
    <lineage>
        <taxon>Bacteria</taxon>
        <taxon>Bacillati</taxon>
        <taxon>Bacillota</taxon>
        <taxon>Clostridia</taxon>
        <taxon>Thermoanaerobacterales</taxon>
        <taxon>Thermoanaerobacteraceae</taxon>
        <taxon>Caldanaerobacter</taxon>
    </lineage>
</organism>
<accession>A0A0F5PM98</accession>
<sequence length="38" mass="4482">MRKMIVLLYTGKFSNLLVFLKELSMRYSTLKDLTNSVK</sequence>
<evidence type="ECO:0000313" key="1">
    <source>
        <dbReference type="EMBL" id="KKC29743.1"/>
    </source>
</evidence>